<name>A0AA92T391_9BACT</name>
<dbReference type="AlphaFoldDB" id="A0AA92T391"/>
<feature type="transmembrane region" description="Helical" evidence="1">
    <location>
        <begin position="131"/>
        <end position="155"/>
    </location>
</feature>
<keyword evidence="1" id="KW-0812">Transmembrane</keyword>
<feature type="domain" description="Signal transduction histidine kinase internal region" evidence="2">
    <location>
        <begin position="179"/>
        <end position="256"/>
    </location>
</feature>
<dbReference type="Pfam" id="PF06580">
    <property type="entry name" value="His_kinase"/>
    <property type="match status" value="1"/>
</dbReference>
<dbReference type="GO" id="GO:0000155">
    <property type="term" value="F:phosphorelay sensor kinase activity"/>
    <property type="evidence" value="ECO:0007669"/>
    <property type="project" value="InterPro"/>
</dbReference>
<evidence type="ECO:0000259" key="2">
    <source>
        <dbReference type="Pfam" id="PF06580"/>
    </source>
</evidence>
<comment type="caution">
    <text evidence="3">The sequence shown here is derived from an EMBL/GenBank/DDBJ whole genome shotgun (WGS) entry which is preliminary data.</text>
</comment>
<dbReference type="PANTHER" id="PTHR34220:SF7">
    <property type="entry name" value="SENSOR HISTIDINE KINASE YPDA"/>
    <property type="match status" value="1"/>
</dbReference>
<sequence length="373" mass="42654">MKLTKKKIMALIGLPFSILGVSRISVTTFFFFYIIVYFRFPMSILVQDPFSETSMYLVFLYLILFSGYFTGSNMACDYVAKRILDKGITNVRIYIFCLISLAFNTVCSAFLSYGICDIQEMNGLQNSAVELFYIQLVMFILISNVSMVRSCGIILKQKNDENLEMAQQLKGESEKAMKAQLNMLKLQLDPHFMFNSLGTLSGIIEEDPRKASEFTVRLAHIYKYIVAHISDDTVSLNESLRFIRDYCHHIEMRYTGNFVFTIDAGICHSDDEKILPLSLQLLVENAVKHNQHSEEHPLAIHIYRDGDYVCVANAFVPYPEESPSAFSSSGIGIKNLFDRYKLLTAFVPIVLQSEKTYMVKVPIIMMRQHQVLP</sequence>
<feature type="transmembrane region" description="Helical" evidence="1">
    <location>
        <begin position="12"/>
        <end position="38"/>
    </location>
</feature>
<accession>A0AA92T391</accession>
<feature type="transmembrane region" description="Helical" evidence="1">
    <location>
        <begin position="58"/>
        <end position="79"/>
    </location>
</feature>
<keyword evidence="1" id="KW-0472">Membrane</keyword>
<evidence type="ECO:0000256" key="1">
    <source>
        <dbReference type="SAM" id="Phobius"/>
    </source>
</evidence>
<gene>
    <name evidence="3" type="ORF">DXB80_08345</name>
</gene>
<dbReference type="InterPro" id="IPR050640">
    <property type="entry name" value="Bact_2-comp_sensor_kinase"/>
</dbReference>
<evidence type="ECO:0000313" key="3">
    <source>
        <dbReference type="EMBL" id="RGN08888.1"/>
    </source>
</evidence>
<feature type="transmembrane region" description="Helical" evidence="1">
    <location>
        <begin position="91"/>
        <end position="111"/>
    </location>
</feature>
<dbReference type="InterPro" id="IPR010559">
    <property type="entry name" value="Sig_transdc_His_kin_internal"/>
</dbReference>
<dbReference type="GO" id="GO:0016020">
    <property type="term" value="C:membrane"/>
    <property type="evidence" value="ECO:0007669"/>
    <property type="project" value="InterPro"/>
</dbReference>
<dbReference type="EMBL" id="QSUC01000019">
    <property type="protein sequence ID" value="RGN08888.1"/>
    <property type="molecule type" value="Genomic_DNA"/>
</dbReference>
<keyword evidence="1" id="KW-1133">Transmembrane helix</keyword>
<organism evidence="3 4">
    <name type="scientific">Segatella copri</name>
    <dbReference type="NCBI Taxonomy" id="165179"/>
    <lineage>
        <taxon>Bacteria</taxon>
        <taxon>Pseudomonadati</taxon>
        <taxon>Bacteroidota</taxon>
        <taxon>Bacteroidia</taxon>
        <taxon>Bacteroidales</taxon>
        <taxon>Prevotellaceae</taxon>
        <taxon>Segatella</taxon>
    </lineage>
</organism>
<proteinExistence type="predicted"/>
<reference evidence="3 4" key="1">
    <citation type="submission" date="2018-08" db="EMBL/GenBank/DDBJ databases">
        <title>A genome reference for cultivated species of the human gut microbiota.</title>
        <authorList>
            <person name="Zou Y."/>
            <person name="Xue W."/>
            <person name="Luo G."/>
        </authorList>
    </citation>
    <scope>NUCLEOTIDE SEQUENCE [LARGE SCALE GENOMIC DNA]</scope>
    <source>
        <strain evidence="3 4">OM06-11</strain>
    </source>
</reference>
<dbReference type="PANTHER" id="PTHR34220">
    <property type="entry name" value="SENSOR HISTIDINE KINASE YPDA"/>
    <property type="match status" value="1"/>
</dbReference>
<evidence type="ECO:0000313" key="4">
    <source>
        <dbReference type="Proteomes" id="UP000261245"/>
    </source>
</evidence>
<dbReference type="Proteomes" id="UP000261245">
    <property type="component" value="Unassembled WGS sequence"/>
</dbReference>
<protein>
    <recommendedName>
        <fullName evidence="2">Signal transduction histidine kinase internal region domain-containing protein</fullName>
    </recommendedName>
</protein>